<dbReference type="SUPFAM" id="SSF52058">
    <property type="entry name" value="L domain-like"/>
    <property type="match status" value="2"/>
</dbReference>
<feature type="domain" description="Disease resistance protein winged helix" evidence="10">
    <location>
        <begin position="427"/>
        <end position="492"/>
    </location>
</feature>
<evidence type="ECO:0000256" key="2">
    <source>
        <dbReference type="ARBA" id="ARBA00022614"/>
    </source>
</evidence>
<dbReference type="GO" id="GO:0042742">
    <property type="term" value="P:defense response to bacterium"/>
    <property type="evidence" value="ECO:0007669"/>
    <property type="project" value="UniProtKB-ARBA"/>
</dbReference>
<keyword evidence="6" id="KW-0175">Coiled coil</keyword>
<dbReference type="InterPro" id="IPR036388">
    <property type="entry name" value="WH-like_DNA-bd_sf"/>
</dbReference>
<dbReference type="eggNOG" id="KOG4658">
    <property type="taxonomic scope" value="Eukaryota"/>
</dbReference>
<dbReference type="GO" id="GO:0009626">
    <property type="term" value="P:plant-type hypersensitive response"/>
    <property type="evidence" value="ECO:0007669"/>
    <property type="project" value="UniProtKB-ARBA"/>
</dbReference>
<dbReference type="Gene3D" id="1.10.10.10">
    <property type="entry name" value="Winged helix-like DNA-binding domain superfamily/Winged helix DNA-binding domain"/>
    <property type="match status" value="2"/>
</dbReference>
<dbReference type="SUPFAM" id="SSF52540">
    <property type="entry name" value="P-loop containing nucleoside triphosphate hydrolases"/>
    <property type="match status" value="3"/>
</dbReference>
<dbReference type="Pfam" id="PF00931">
    <property type="entry name" value="NB-ARC"/>
    <property type="match status" value="3"/>
</dbReference>
<evidence type="ECO:0000313" key="13">
    <source>
        <dbReference type="Proteomes" id="UP000026962"/>
    </source>
</evidence>
<evidence type="ECO:0000256" key="5">
    <source>
        <dbReference type="ARBA" id="ARBA00022821"/>
    </source>
</evidence>
<accession>A0A0E0MI94</accession>
<dbReference type="Gene3D" id="3.80.10.10">
    <property type="entry name" value="Ribonuclease Inhibitor"/>
    <property type="match status" value="2"/>
</dbReference>
<dbReference type="InterPro" id="IPR027417">
    <property type="entry name" value="P-loop_NTPase"/>
</dbReference>
<feature type="domain" description="NB-ARC" evidence="8">
    <location>
        <begin position="1424"/>
        <end position="1515"/>
    </location>
</feature>
<evidence type="ECO:0000256" key="6">
    <source>
        <dbReference type="ARBA" id="ARBA00023054"/>
    </source>
</evidence>
<evidence type="ECO:0000259" key="8">
    <source>
        <dbReference type="Pfam" id="PF00931"/>
    </source>
</evidence>
<keyword evidence="5" id="KW-0611">Plant defense</keyword>
<dbReference type="EnsemblPlants" id="OPUNC11G19530.1">
    <property type="protein sequence ID" value="OPUNC11G19530.1"/>
    <property type="gene ID" value="OPUNC11G19530"/>
</dbReference>
<feature type="region of interest" description="Disordered" evidence="7">
    <location>
        <begin position="1390"/>
        <end position="1424"/>
    </location>
</feature>
<dbReference type="InterPro" id="IPR002182">
    <property type="entry name" value="NB-ARC"/>
</dbReference>
<keyword evidence="2" id="KW-0433">Leucine-rich repeat</keyword>
<feature type="domain" description="NB-ARC" evidence="8">
    <location>
        <begin position="1197"/>
        <end position="1292"/>
    </location>
</feature>
<feature type="compositionally biased region" description="Polar residues" evidence="7">
    <location>
        <begin position="1404"/>
        <end position="1424"/>
    </location>
</feature>
<dbReference type="HOGENOM" id="CLU_000837_21_2_1"/>
<dbReference type="InterPro" id="IPR055414">
    <property type="entry name" value="LRR_R13L4/SHOC2-like"/>
</dbReference>
<dbReference type="Gene3D" id="1.20.5.4130">
    <property type="match status" value="2"/>
</dbReference>
<dbReference type="Proteomes" id="UP000026962">
    <property type="component" value="Chromosome 11"/>
</dbReference>
<keyword evidence="13" id="KW-1185">Reference proteome</keyword>
<name>A0A0E0MI94_ORYPU</name>
<sequence>MSEAIALAMSKIDTCLETGASFKNAMSKLSKKDKLVKELLDKIEQIKRQLDITNDFIQKQIGTVNLGDPLDESWIATVRRLAFIVEDVMEKYLYYGHQLQEEGSQKHPVKRSSYVDVFNKVAQVMDKINYRIGNLLSIREQSQLAPQRVPHSPYPDSEGEPELIGTNGPINALLKFLKHDEDEAVLQLKVLSMLGIGGIGKTALASKVYRMLQKEFQSHAFVTVSKMPDMKTVLSDISHQIGLRENPASLNENQVITQIGQYLKDKRYLIVIDDLWDMQHWKTIKDALPDVNCGSRLIVTTRLNNIAKTCSSRQHDLTYKVMPLAHQDSRTLFLKEILGHEGSCLDAPVFDEILKMFGGMPSALKSIGSFLRNKSVTTEFQKINMSSLHSELENFPSWKKLKKALFLSCCGPSQTLEACSLYLSTLPDNHKIERDILTRKWISEGIILKDNVLSINEVANNCFEELINRNVIQQVDNSFGEETYEIQFLMHHILRQIARERNFAIFFSDNISISCKEPIHRLSFHCSKLRISIDKGDIQIISDSGDSNQKPNNLSLARSITLCGYAKPVSFKLLEHLHVLDLEGCWNVDNSTLDDICRMILLQYLSLKKTRITVLPPQIENLRCLKTLAVTQTEIAELPLQIGKLPDLETLDVRHTQVKEIPKELVQLPKLVCLLFGQSGFHGGVKFPVGGNPSKSLKVLGAIDSTQCSASFMGELSSLTGLTELSVVCYDGTNYKEWNLRMMNSIFKFSNLESLTIYGDFILGNEVPALRNPPKLQKLKLAGRCLSVPGWIDKFSNVTLLDIRICSLEESDLKTLCKMSSLQRLVLTQVHMPIKQLKITKDAIFSQLNGFTFDCRVPWITFEKEAMPSLQYLELKLYAGPAGKIPSGITYLPSLTNIILRYSSHYKSSATVQDTISKMRKESNEHPNMIVLSQNGEHEIFPQNAVSQNGEHEIVPVNAVDGIRISYKDWYINLHRANGKLILILVPDFTRRRGGKESARKDQRQPDEQQSAMEHVVGASEATMRSLLTKLGGLLSQEYALIRGVRGDIQYIRDELTSMQAFIRDLSGAPEGKGDDHDHRIKDWMKQIRDVTYDIEDCIDDFAHRLSHDPGGDYLCGFVVSRVYEILTWWPRRDIASNIAELKMRAQQIGERRTRYGVENPQKRENKSGPATIGFDAAENQHTNLELVGVRELVGVEAYMEELTKWVTNKTYEDGVLSVLGFGGVGKTTIATALYRQLGDQFDRRAMVTVSQSSDVEAILRSILEQVMPQSKDGQEQQGGHASQKKRLHQAVISYLDPLMPKALRRRCLAGGSNSMREGKLLTRLPRAFTLDRQYDHDPQPQDGNDAAAGSSETVVTTATEGGKLQGHSTATSDEIKPSVIATIRGAFMPWDRHRRPPQDDKAGSTSGSGKESINIQTTKPGEKNIQTMKRDGLSKLLEEHLNEKRYFLLIDDVWSATTWEQIRKHLPTNNQSYRIIVTTRFQAVATACKRKESDRIHKVDVLRGEKSEKLFNEVESESKISKEGEQKERDGEQKAEIVRPPRIWEMCSGLPLAIVTMAGHVACNSDKDEKHWLDVCKSLVPESGRDLTQEGVTRILGHCYNDMPAELRTCSLYLSIFPKGSKISRKRLTKRWIAEGFVSEKQGLSVEDVAEACFNHLVRRKIIRPVEHSSNGKVKNCQVHDMVLEYIVSKASEENFVTVVGGYWLMPPPSSKVRRLSLQSGDSKRGSGTDSMNLSHVRSLTMFGSLSQLPSNSFKFGIVQVLDLQGCKGFKQHHTKELFNMLLIKYLSLRRTDINKLPKKIGKLKYLETLDIRETNVTKLPRSVCQLERVANILGGNKRTRKALKLPAEDVKKTIKSLWGKKATKESGGKKTMKTLRILSGIEIVGESTAEGDFHHLTDLRKLAIYKLNVRRGDKPFENLISSIEYLGGYSLHTLVIDDVSSEFLESLGDLSSPPKFLKSLELSGKLVELPKWITQLEELTKLTLSVTVLRTDNLRSISQLKKLFSLTFSLSGSKPDPQSTAILEENKNHSDGEILVPAGGFENLKLLRFSAPLLPLLSFQENAMPSLERLELRFRILEGLFGIQNLKRLKEVHLRVNYRAGEVTKSIVQNVATQVKKEATKSVATEANKENVASAANKEGTELIIENVTLEANKEIEATAAMKEATTSIVENVATEGNKENATTDTNKENVAIAEKKEIKGPIIIVDQYYD</sequence>
<dbReference type="InterPro" id="IPR032675">
    <property type="entry name" value="LRR_dom_sf"/>
</dbReference>
<comment type="similarity">
    <text evidence="1">Belongs to the disease resistance NB-LRR family.</text>
</comment>
<evidence type="ECO:0000256" key="4">
    <source>
        <dbReference type="ARBA" id="ARBA00022741"/>
    </source>
</evidence>
<evidence type="ECO:0000313" key="12">
    <source>
        <dbReference type="EnsemblPlants" id="OPUNC11G19530.1"/>
    </source>
</evidence>
<dbReference type="CDD" id="cd14798">
    <property type="entry name" value="RX-CC_like"/>
    <property type="match status" value="1"/>
</dbReference>
<dbReference type="Gramene" id="OPUNC11G19530.1">
    <property type="protein sequence ID" value="OPUNC11G19530.1"/>
    <property type="gene ID" value="OPUNC11G19530"/>
</dbReference>
<dbReference type="Pfam" id="PF23559">
    <property type="entry name" value="WHD_DRP"/>
    <property type="match status" value="2"/>
</dbReference>
<feature type="domain" description="NB-ARC" evidence="8">
    <location>
        <begin position="170"/>
        <end position="336"/>
    </location>
</feature>
<protein>
    <recommendedName>
        <fullName evidence="14">Disease resistance protein RPM1</fullName>
    </recommendedName>
</protein>
<evidence type="ECO:0008006" key="14">
    <source>
        <dbReference type="Google" id="ProtNLM"/>
    </source>
</evidence>
<feature type="compositionally biased region" description="Polar residues" evidence="7">
    <location>
        <begin position="1351"/>
        <end position="1360"/>
    </location>
</feature>
<dbReference type="Pfam" id="PF23598">
    <property type="entry name" value="LRR_14"/>
    <property type="match status" value="2"/>
</dbReference>
<reference evidence="12" key="2">
    <citation type="submission" date="2018-05" db="EMBL/GenBank/DDBJ databases">
        <title>OpunRS2 (Oryza punctata Reference Sequence Version 2).</title>
        <authorList>
            <person name="Zhang J."/>
            <person name="Kudrna D."/>
            <person name="Lee S."/>
            <person name="Talag J."/>
            <person name="Welchert J."/>
            <person name="Wing R.A."/>
        </authorList>
    </citation>
    <scope>NUCLEOTIDE SEQUENCE [LARGE SCALE GENOMIC DNA]</scope>
</reference>
<dbReference type="PANTHER" id="PTHR23155">
    <property type="entry name" value="DISEASE RESISTANCE PROTEIN RP"/>
    <property type="match status" value="1"/>
</dbReference>
<dbReference type="InterPro" id="IPR058922">
    <property type="entry name" value="WHD_DRP"/>
</dbReference>
<feature type="domain" description="Disease resistance R13L4/SHOC-2-like LRR" evidence="11">
    <location>
        <begin position="1737"/>
        <end position="2122"/>
    </location>
</feature>
<dbReference type="GO" id="GO:0002758">
    <property type="term" value="P:innate immune response-activating signaling pathway"/>
    <property type="evidence" value="ECO:0007669"/>
    <property type="project" value="UniProtKB-ARBA"/>
</dbReference>
<proteinExistence type="inferred from homology"/>
<dbReference type="InterPro" id="IPR044974">
    <property type="entry name" value="Disease_R_plants"/>
</dbReference>
<dbReference type="Gene3D" id="3.40.50.300">
    <property type="entry name" value="P-loop containing nucleotide triphosphate hydrolases"/>
    <property type="match status" value="3"/>
</dbReference>
<feature type="region of interest" description="Disordered" evidence="7">
    <location>
        <begin position="1515"/>
        <end position="1535"/>
    </location>
</feature>
<feature type="domain" description="Disease resistance N-terminal" evidence="9">
    <location>
        <begin position="1024"/>
        <end position="1109"/>
    </location>
</feature>
<reference evidence="12" key="1">
    <citation type="submission" date="2015-04" db="UniProtKB">
        <authorList>
            <consortium name="EnsemblPlants"/>
        </authorList>
    </citation>
    <scope>IDENTIFICATION</scope>
</reference>
<dbReference type="FunFam" id="3.40.50.300:FF:001091">
    <property type="entry name" value="Probable disease resistance protein At1g61300"/>
    <property type="match status" value="1"/>
</dbReference>
<dbReference type="Pfam" id="PF18052">
    <property type="entry name" value="Rx_N"/>
    <property type="match status" value="2"/>
</dbReference>
<evidence type="ECO:0000256" key="7">
    <source>
        <dbReference type="SAM" id="MobiDB-lite"/>
    </source>
</evidence>
<dbReference type="PANTHER" id="PTHR23155:SF1013">
    <property type="entry name" value="DISEASE RESISTANCE PROTEIN PIK6-NP"/>
    <property type="match status" value="1"/>
</dbReference>
<feature type="domain" description="Disease resistance R13L4/SHOC-2-like LRR" evidence="11">
    <location>
        <begin position="632"/>
        <end position="929"/>
    </location>
</feature>
<organism evidence="12">
    <name type="scientific">Oryza punctata</name>
    <name type="common">Red rice</name>
    <dbReference type="NCBI Taxonomy" id="4537"/>
    <lineage>
        <taxon>Eukaryota</taxon>
        <taxon>Viridiplantae</taxon>
        <taxon>Streptophyta</taxon>
        <taxon>Embryophyta</taxon>
        <taxon>Tracheophyta</taxon>
        <taxon>Spermatophyta</taxon>
        <taxon>Magnoliopsida</taxon>
        <taxon>Liliopsida</taxon>
        <taxon>Poales</taxon>
        <taxon>Poaceae</taxon>
        <taxon>BOP clade</taxon>
        <taxon>Oryzoideae</taxon>
        <taxon>Oryzeae</taxon>
        <taxon>Oryzinae</taxon>
        <taxon>Oryza</taxon>
    </lineage>
</organism>
<feature type="domain" description="Disease resistance protein winged helix" evidence="10">
    <location>
        <begin position="1617"/>
        <end position="1686"/>
    </location>
</feature>
<dbReference type="FunFam" id="1.10.10.10:FF:000322">
    <property type="entry name" value="Probable disease resistance protein At1g63360"/>
    <property type="match status" value="1"/>
</dbReference>
<dbReference type="GO" id="GO:0043531">
    <property type="term" value="F:ADP binding"/>
    <property type="evidence" value="ECO:0007669"/>
    <property type="project" value="InterPro"/>
</dbReference>
<feature type="domain" description="Disease resistance N-terminal" evidence="9">
    <location>
        <begin position="23"/>
        <end position="106"/>
    </location>
</feature>
<evidence type="ECO:0000259" key="9">
    <source>
        <dbReference type="Pfam" id="PF18052"/>
    </source>
</evidence>
<evidence type="ECO:0000256" key="1">
    <source>
        <dbReference type="ARBA" id="ARBA00008894"/>
    </source>
</evidence>
<dbReference type="InterPro" id="IPR041118">
    <property type="entry name" value="Rx_N"/>
</dbReference>
<evidence type="ECO:0000259" key="11">
    <source>
        <dbReference type="Pfam" id="PF23598"/>
    </source>
</evidence>
<keyword evidence="4" id="KW-0547">Nucleotide-binding</keyword>
<feature type="region of interest" description="Disordered" evidence="7">
    <location>
        <begin position="1334"/>
        <end position="1376"/>
    </location>
</feature>
<dbReference type="InterPro" id="IPR038005">
    <property type="entry name" value="RX-like_CC"/>
</dbReference>
<dbReference type="PRINTS" id="PR00364">
    <property type="entry name" value="DISEASERSIST"/>
</dbReference>
<dbReference type="STRING" id="4537.A0A0E0MI94"/>
<evidence type="ECO:0000259" key="10">
    <source>
        <dbReference type="Pfam" id="PF23559"/>
    </source>
</evidence>
<evidence type="ECO:0000256" key="3">
    <source>
        <dbReference type="ARBA" id="ARBA00022737"/>
    </source>
</evidence>
<keyword evidence="3" id="KW-0677">Repeat</keyword>